<dbReference type="EMBL" id="CP063849">
    <property type="protein sequence ID" value="QOY86348.1"/>
    <property type="molecule type" value="Genomic_DNA"/>
</dbReference>
<keyword evidence="1" id="KW-0472">Membrane</keyword>
<keyword evidence="1" id="KW-1133">Transmembrane helix</keyword>
<feature type="transmembrane region" description="Helical" evidence="1">
    <location>
        <begin position="131"/>
        <end position="149"/>
    </location>
</feature>
<accession>A0A7S7SJ55</accession>
<proteinExistence type="predicted"/>
<feature type="transmembrane region" description="Helical" evidence="1">
    <location>
        <begin position="327"/>
        <end position="346"/>
    </location>
</feature>
<evidence type="ECO:0000256" key="1">
    <source>
        <dbReference type="SAM" id="Phobius"/>
    </source>
</evidence>
<gene>
    <name evidence="2" type="ORF">IRI77_26555</name>
</gene>
<dbReference type="PANTHER" id="PTHR38454:SF1">
    <property type="entry name" value="INTEGRAL MEMBRANE PROTEIN"/>
    <property type="match status" value="1"/>
</dbReference>
<feature type="transmembrane region" description="Helical" evidence="1">
    <location>
        <begin position="366"/>
        <end position="387"/>
    </location>
</feature>
<dbReference type="PANTHER" id="PTHR38454">
    <property type="entry name" value="INTEGRAL MEMBRANE PROTEIN-RELATED"/>
    <property type="match status" value="1"/>
</dbReference>
<dbReference type="AlphaFoldDB" id="A0A7S7SJ55"/>
<dbReference type="Pfam" id="PF09586">
    <property type="entry name" value="YfhO"/>
    <property type="match status" value="1"/>
</dbReference>
<sequence length="700" mass="77082">MTGSSIRLRRILVALVLLLAPLLFFSRALFTRTAIIPYDLPGYHVPQAGYFARSLAEGRLPLWDPYSYCGMPFAANLQTQVFYPPNWPFAAINALLHENNVHDVLEWLIALHMALAGWLAYLLCRRLRLGWSAALFGGVSYQLGAFFASQAQHQGAVSAAAWMPLAWAMVFALAERFSWRRLAVLALSVAMIVLAGFPAVLMMAIASAGVLAVGLFLLRGASWRLPPQVIMGGVWGAALSAIQLVPAKELIDWSTAHQRTDFSDIGGGGIPPTAFGALVWPNWNGVFDFSTYHLPWNPTFAYFYCGLAGALLACASLWWWRAARWQIVLLTGTLAALFMMGGHTPFMRFVYPRLPRIIRSSLYDEFGLCVLSLSLAVLAAFGFQAILARRTWQTRAVVISIAVLDLWWAGAGRPMNKGDIGDALRTSAREFEGSRSVVTRVRDLTTAQSPPWRIDAIDSTQMWGNAAPMLGIYSASGNEPLASERVLAVRRIFGEAHEWERYIPVKTPASPLLDMLSLRYLIAWNDSKSELLRSPAIHKVDSVDGHAIWENDDALPRFTINGNVYRTSNLAESIERLRSPEFHPAREVVLETTGALPDFQPEARGTVQVLAYQPESLSLAVETDRPALMVSSEAFYPGWHAKVDGRPVPLLMVNAAFRGVAVGPGKHQVEMTYAPASFRIGLAVTAVALLLALLALRRPA</sequence>
<dbReference type="KEGG" id="pfer:IRI77_26555"/>
<dbReference type="InterPro" id="IPR018580">
    <property type="entry name" value="Uncharacterised_YfhO"/>
</dbReference>
<reference evidence="2 3" key="1">
    <citation type="submission" date="2020-10" db="EMBL/GenBank/DDBJ databases">
        <title>Complete genome sequence of Paludibaculum fermentans P105T, a facultatively anaerobic acidobacterium capable of dissimilatory Fe(III) reduction.</title>
        <authorList>
            <person name="Dedysh S.N."/>
            <person name="Beletsky A.V."/>
            <person name="Kulichevskaya I.S."/>
            <person name="Mardanov A.V."/>
            <person name="Ravin N.V."/>
        </authorList>
    </citation>
    <scope>NUCLEOTIDE SEQUENCE [LARGE SCALE GENOMIC DNA]</scope>
    <source>
        <strain evidence="2 3">P105</strain>
    </source>
</reference>
<dbReference type="Proteomes" id="UP000593892">
    <property type="component" value="Chromosome"/>
</dbReference>
<evidence type="ECO:0000313" key="2">
    <source>
        <dbReference type="EMBL" id="QOY86348.1"/>
    </source>
</evidence>
<feature type="transmembrane region" description="Helical" evidence="1">
    <location>
        <begin position="155"/>
        <end position="173"/>
    </location>
</feature>
<protein>
    <submittedName>
        <fullName evidence="2">YfhO family protein</fullName>
    </submittedName>
</protein>
<name>A0A7S7SJ55_PALFE</name>
<evidence type="ECO:0000313" key="3">
    <source>
        <dbReference type="Proteomes" id="UP000593892"/>
    </source>
</evidence>
<feature type="transmembrane region" description="Helical" evidence="1">
    <location>
        <begin position="676"/>
        <end position="696"/>
    </location>
</feature>
<keyword evidence="3" id="KW-1185">Reference proteome</keyword>
<keyword evidence="1" id="KW-0812">Transmembrane</keyword>
<feature type="transmembrane region" description="Helical" evidence="1">
    <location>
        <begin position="185"/>
        <end position="218"/>
    </location>
</feature>
<organism evidence="2 3">
    <name type="scientific">Paludibaculum fermentans</name>
    <dbReference type="NCBI Taxonomy" id="1473598"/>
    <lineage>
        <taxon>Bacteria</taxon>
        <taxon>Pseudomonadati</taxon>
        <taxon>Acidobacteriota</taxon>
        <taxon>Terriglobia</taxon>
        <taxon>Bryobacterales</taxon>
        <taxon>Bryobacteraceae</taxon>
        <taxon>Paludibaculum</taxon>
    </lineage>
</organism>
<feature type="transmembrane region" description="Helical" evidence="1">
    <location>
        <begin position="301"/>
        <end position="320"/>
    </location>
</feature>
<dbReference type="RefSeq" id="WP_194448017.1">
    <property type="nucleotide sequence ID" value="NZ_CP063849.1"/>
</dbReference>
<feature type="transmembrane region" description="Helical" evidence="1">
    <location>
        <begin position="104"/>
        <end position="124"/>
    </location>
</feature>